<keyword evidence="2" id="KW-1185">Reference proteome</keyword>
<protein>
    <submittedName>
        <fullName evidence="1">Uncharacterized protein</fullName>
    </submittedName>
</protein>
<evidence type="ECO:0000313" key="1">
    <source>
        <dbReference type="EMBL" id="KAK8083970.1"/>
    </source>
</evidence>
<gene>
    <name evidence="1" type="ORF">PG996_002751</name>
</gene>
<evidence type="ECO:0000313" key="2">
    <source>
        <dbReference type="Proteomes" id="UP001446871"/>
    </source>
</evidence>
<organism evidence="1 2">
    <name type="scientific">Apiospora saccharicola</name>
    <dbReference type="NCBI Taxonomy" id="335842"/>
    <lineage>
        <taxon>Eukaryota</taxon>
        <taxon>Fungi</taxon>
        <taxon>Dikarya</taxon>
        <taxon>Ascomycota</taxon>
        <taxon>Pezizomycotina</taxon>
        <taxon>Sordariomycetes</taxon>
        <taxon>Xylariomycetidae</taxon>
        <taxon>Amphisphaeriales</taxon>
        <taxon>Apiosporaceae</taxon>
        <taxon>Apiospora</taxon>
    </lineage>
</organism>
<reference evidence="1 2" key="1">
    <citation type="submission" date="2023-01" db="EMBL/GenBank/DDBJ databases">
        <title>Analysis of 21 Apiospora genomes using comparative genomics revels a genus with tremendous synthesis potential of carbohydrate active enzymes and secondary metabolites.</title>
        <authorList>
            <person name="Sorensen T."/>
        </authorList>
    </citation>
    <scope>NUCLEOTIDE SEQUENCE [LARGE SCALE GENOMIC DNA]</scope>
    <source>
        <strain evidence="1 2">CBS 83171</strain>
    </source>
</reference>
<comment type="caution">
    <text evidence="1">The sequence shown here is derived from an EMBL/GenBank/DDBJ whole genome shotgun (WGS) entry which is preliminary data.</text>
</comment>
<name>A0ABR1WKC9_9PEZI</name>
<proteinExistence type="predicted"/>
<dbReference type="Proteomes" id="UP001446871">
    <property type="component" value="Unassembled WGS sequence"/>
</dbReference>
<accession>A0ABR1WKC9</accession>
<sequence length="245" mass="26716">MQLSLLEPLISQSSLGGSTFGIYKIHEIQNQGDGPVHLLEWLSASIFAVRSLINLVLLLPADEERPVSNTIWLALYCAMALGVRLDLLAAHKGPSGTAYHLRCFLDMPNTLRQIFKRFESAAGNEVDDTGDRGVFHPMANRSRRLEEWYLERVRVQGQSQLSSPKSRTETQGHGENDSILAASDSGPHLGSIFAAGIQASGSPEPPAEGLVGNSLCYDADVAFANVLFGDPRAYAVGFEIWTTFE</sequence>
<dbReference type="EMBL" id="JAQQWM010000001">
    <property type="protein sequence ID" value="KAK8083970.1"/>
    <property type="molecule type" value="Genomic_DNA"/>
</dbReference>